<dbReference type="PROSITE" id="PS50011">
    <property type="entry name" value="PROTEIN_KINASE_DOM"/>
    <property type="match status" value="1"/>
</dbReference>
<comment type="subcellular location">
    <subcellularLocation>
        <location evidence="1">Membrane</location>
        <topology evidence="1">Single-pass membrane protein</topology>
    </subcellularLocation>
</comment>
<dbReference type="SUPFAM" id="SSF56112">
    <property type="entry name" value="Protein kinase-like (PK-like)"/>
    <property type="match status" value="1"/>
</dbReference>
<dbReference type="InterPro" id="IPR011009">
    <property type="entry name" value="Kinase-like_dom_sf"/>
</dbReference>
<evidence type="ECO:0000256" key="3">
    <source>
        <dbReference type="ARBA" id="ARBA00022729"/>
    </source>
</evidence>
<evidence type="ECO:0000313" key="8">
    <source>
        <dbReference type="EMBL" id="KAJ4839657.1"/>
    </source>
</evidence>
<reference evidence="8" key="1">
    <citation type="submission" date="2022-02" db="EMBL/GenBank/DDBJ databases">
        <authorList>
            <person name="Henning P.M."/>
            <person name="McCubbin A.G."/>
            <person name="Shore J.S."/>
        </authorList>
    </citation>
    <scope>NUCLEOTIDE SEQUENCE</scope>
    <source>
        <strain evidence="8">F60SS</strain>
        <tissue evidence="8">Leaves</tissue>
    </source>
</reference>
<proteinExistence type="predicted"/>
<keyword evidence="2" id="KW-0812">Transmembrane</keyword>
<evidence type="ECO:0000256" key="6">
    <source>
        <dbReference type="SAM" id="MobiDB-lite"/>
    </source>
</evidence>
<dbReference type="EMBL" id="JAKUCV010003238">
    <property type="protein sequence ID" value="KAJ4839657.1"/>
    <property type="molecule type" value="Genomic_DNA"/>
</dbReference>
<dbReference type="GO" id="GO:0016020">
    <property type="term" value="C:membrane"/>
    <property type="evidence" value="ECO:0007669"/>
    <property type="project" value="UniProtKB-SubCell"/>
</dbReference>
<feature type="region of interest" description="Disordered" evidence="6">
    <location>
        <begin position="141"/>
        <end position="173"/>
    </location>
</feature>
<gene>
    <name evidence="8" type="ORF">Tsubulata_026451</name>
</gene>
<comment type="caution">
    <text evidence="8">The sequence shown here is derived from an EMBL/GenBank/DDBJ whole genome shotgun (WGS) entry which is preliminary data.</text>
</comment>
<dbReference type="GO" id="GO:0005524">
    <property type="term" value="F:ATP binding"/>
    <property type="evidence" value="ECO:0007669"/>
    <property type="project" value="InterPro"/>
</dbReference>
<evidence type="ECO:0000256" key="4">
    <source>
        <dbReference type="ARBA" id="ARBA00022989"/>
    </source>
</evidence>
<protein>
    <recommendedName>
        <fullName evidence="7">Protein kinase domain-containing protein</fullName>
    </recommendedName>
</protein>
<evidence type="ECO:0000256" key="2">
    <source>
        <dbReference type="ARBA" id="ARBA00022692"/>
    </source>
</evidence>
<sequence length="173" mass="18936">MRGTRGYLAPEWLSGVAITSKADVYSYGMMLFELVSGRRNSEQSEDGKIKFFPSLVASQIKDGDDVLSLLDPRLKGNADPEELLRVCKIACWCIQDEETQRPSMGQVVQILEGVLTVNLPPTPRALQVFADSQEHIVFFTESSSSQNSHTQSNVSSTTSSQAKSTTSTTSSKP</sequence>
<dbReference type="PANTHER" id="PTHR47974:SF19">
    <property type="entry name" value="RECEPTOR-LIKE SERINE_THREONINE-PROTEIN KINASE"/>
    <property type="match status" value="1"/>
</dbReference>
<keyword evidence="5" id="KW-0472">Membrane</keyword>
<name>A0A9Q0JFX4_9ROSI</name>
<feature type="domain" description="Protein kinase" evidence="7">
    <location>
        <begin position="1"/>
        <end position="115"/>
    </location>
</feature>
<dbReference type="AlphaFoldDB" id="A0A9Q0JFX4"/>
<keyword evidence="3" id="KW-0732">Signal</keyword>
<reference evidence="8" key="2">
    <citation type="journal article" date="2023" name="Plants (Basel)">
        <title>Annotation of the Turnera subulata (Passifloraceae) Draft Genome Reveals the S-Locus Evolved after the Divergence of Turneroideae from Passifloroideae in a Stepwise Manner.</title>
        <authorList>
            <person name="Henning P.M."/>
            <person name="Roalson E.H."/>
            <person name="Mir W."/>
            <person name="McCubbin A.G."/>
            <person name="Shore J.S."/>
        </authorList>
    </citation>
    <scope>NUCLEOTIDE SEQUENCE</scope>
    <source>
        <strain evidence="8">F60SS</strain>
    </source>
</reference>
<dbReference type="Gene3D" id="1.10.510.10">
    <property type="entry name" value="Transferase(Phosphotransferase) domain 1"/>
    <property type="match status" value="1"/>
</dbReference>
<keyword evidence="9" id="KW-1185">Reference proteome</keyword>
<dbReference type="GO" id="GO:0004672">
    <property type="term" value="F:protein kinase activity"/>
    <property type="evidence" value="ECO:0007669"/>
    <property type="project" value="InterPro"/>
</dbReference>
<evidence type="ECO:0000256" key="5">
    <source>
        <dbReference type="ARBA" id="ARBA00023136"/>
    </source>
</evidence>
<keyword evidence="4" id="KW-1133">Transmembrane helix</keyword>
<evidence type="ECO:0000313" key="9">
    <source>
        <dbReference type="Proteomes" id="UP001141552"/>
    </source>
</evidence>
<dbReference type="Proteomes" id="UP001141552">
    <property type="component" value="Unassembled WGS sequence"/>
</dbReference>
<evidence type="ECO:0000259" key="7">
    <source>
        <dbReference type="PROSITE" id="PS50011"/>
    </source>
</evidence>
<organism evidence="8 9">
    <name type="scientific">Turnera subulata</name>
    <dbReference type="NCBI Taxonomy" id="218843"/>
    <lineage>
        <taxon>Eukaryota</taxon>
        <taxon>Viridiplantae</taxon>
        <taxon>Streptophyta</taxon>
        <taxon>Embryophyta</taxon>
        <taxon>Tracheophyta</taxon>
        <taxon>Spermatophyta</taxon>
        <taxon>Magnoliopsida</taxon>
        <taxon>eudicotyledons</taxon>
        <taxon>Gunneridae</taxon>
        <taxon>Pentapetalae</taxon>
        <taxon>rosids</taxon>
        <taxon>fabids</taxon>
        <taxon>Malpighiales</taxon>
        <taxon>Passifloraceae</taxon>
        <taxon>Turnera</taxon>
    </lineage>
</organism>
<dbReference type="PANTHER" id="PTHR47974">
    <property type="entry name" value="OS07G0415500 PROTEIN"/>
    <property type="match status" value="1"/>
</dbReference>
<dbReference type="OrthoDB" id="1481013at2759"/>
<accession>A0A9Q0JFX4</accession>
<evidence type="ECO:0000256" key="1">
    <source>
        <dbReference type="ARBA" id="ARBA00004167"/>
    </source>
</evidence>
<dbReference type="InterPro" id="IPR000719">
    <property type="entry name" value="Prot_kinase_dom"/>
</dbReference>
<dbReference type="Pfam" id="PF00069">
    <property type="entry name" value="Pkinase"/>
    <property type="match status" value="1"/>
</dbReference>